<dbReference type="InterPro" id="IPR044216">
    <property type="entry name" value="WDL7"/>
</dbReference>
<accession>A0AAN9LQR6</accession>
<evidence type="ECO:0000256" key="4">
    <source>
        <dbReference type="ARBA" id="ARBA00022701"/>
    </source>
</evidence>
<dbReference type="AlphaFoldDB" id="A0AAN9LQR6"/>
<organism evidence="8 9">
    <name type="scientific">Canavalia gladiata</name>
    <name type="common">Sword bean</name>
    <name type="synonym">Dolichos gladiatus</name>
    <dbReference type="NCBI Taxonomy" id="3824"/>
    <lineage>
        <taxon>Eukaryota</taxon>
        <taxon>Viridiplantae</taxon>
        <taxon>Streptophyta</taxon>
        <taxon>Embryophyta</taxon>
        <taxon>Tracheophyta</taxon>
        <taxon>Spermatophyta</taxon>
        <taxon>Magnoliopsida</taxon>
        <taxon>eudicotyledons</taxon>
        <taxon>Gunneridae</taxon>
        <taxon>Pentapetalae</taxon>
        <taxon>rosids</taxon>
        <taxon>fabids</taxon>
        <taxon>Fabales</taxon>
        <taxon>Fabaceae</taxon>
        <taxon>Papilionoideae</taxon>
        <taxon>50 kb inversion clade</taxon>
        <taxon>NPAAA clade</taxon>
        <taxon>indigoferoid/millettioid clade</taxon>
        <taxon>Phaseoleae</taxon>
        <taxon>Canavalia</taxon>
    </lineage>
</organism>
<evidence type="ECO:0000256" key="1">
    <source>
        <dbReference type="ARBA" id="ARBA00004245"/>
    </source>
</evidence>
<evidence type="ECO:0000313" key="9">
    <source>
        <dbReference type="Proteomes" id="UP001367508"/>
    </source>
</evidence>
<dbReference type="Pfam" id="PF06886">
    <property type="entry name" value="TPX2"/>
    <property type="match status" value="1"/>
</dbReference>
<comment type="caution">
    <text evidence="8">The sequence shown here is derived from an EMBL/GenBank/DDBJ whole genome shotgun (WGS) entry which is preliminary data.</text>
</comment>
<dbReference type="EMBL" id="JAYMYQ010000004">
    <property type="protein sequence ID" value="KAK7338488.1"/>
    <property type="molecule type" value="Genomic_DNA"/>
</dbReference>
<proteinExistence type="inferred from homology"/>
<dbReference type="Proteomes" id="UP001367508">
    <property type="component" value="Unassembled WGS sequence"/>
</dbReference>
<dbReference type="PANTHER" id="PTHR47067">
    <property type="entry name" value="TPX2 (TARGETING PROTEIN FOR XKLP2) PROTEIN FAMILY-RELATED"/>
    <property type="match status" value="1"/>
</dbReference>
<evidence type="ECO:0000313" key="8">
    <source>
        <dbReference type="EMBL" id="KAK7338488.1"/>
    </source>
</evidence>
<feature type="region of interest" description="Disordered" evidence="6">
    <location>
        <begin position="118"/>
        <end position="141"/>
    </location>
</feature>
<keyword evidence="9" id="KW-1185">Reference proteome</keyword>
<evidence type="ECO:0000256" key="5">
    <source>
        <dbReference type="ARBA" id="ARBA00023212"/>
    </source>
</evidence>
<evidence type="ECO:0000259" key="7">
    <source>
        <dbReference type="Pfam" id="PF06886"/>
    </source>
</evidence>
<dbReference type="GO" id="GO:0005874">
    <property type="term" value="C:microtubule"/>
    <property type="evidence" value="ECO:0007669"/>
    <property type="project" value="UniProtKB-KW"/>
</dbReference>
<comment type="subcellular location">
    <subcellularLocation>
        <location evidence="1">Cytoplasm</location>
        <location evidence="1">Cytoskeleton</location>
    </subcellularLocation>
</comment>
<feature type="compositionally biased region" description="Basic and acidic residues" evidence="6">
    <location>
        <begin position="118"/>
        <end position="132"/>
    </location>
</feature>
<dbReference type="PANTHER" id="PTHR47067:SF7">
    <property type="entry name" value="TPX2 (TARGETING PROTEIN FOR XKLP2) PROTEIN FAMILY"/>
    <property type="match status" value="1"/>
</dbReference>
<comment type="similarity">
    <text evidence="2">Belongs to the TPX2 family.</text>
</comment>
<evidence type="ECO:0000256" key="3">
    <source>
        <dbReference type="ARBA" id="ARBA00022490"/>
    </source>
</evidence>
<feature type="compositionally biased region" description="Low complexity" evidence="6">
    <location>
        <begin position="245"/>
        <end position="255"/>
    </location>
</feature>
<feature type="region of interest" description="Disordered" evidence="6">
    <location>
        <begin position="240"/>
        <end position="259"/>
    </location>
</feature>
<gene>
    <name evidence="8" type="ORF">VNO77_19099</name>
</gene>
<protein>
    <recommendedName>
        <fullName evidence="7">TPX2 C-terminal domain-containing protein</fullName>
    </recommendedName>
</protein>
<reference evidence="8 9" key="1">
    <citation type="submission" date="2024-01" db="EMBL/GenBank/DDBJ databases">
        <title>The genomes of 5 underutilized Papilionoideae crops provide insights into root nodulation and disease resistanc.</title>
        <authorList>
            <person name="Jiang F."/>
        </authorList>
    </citation>
    <scope>NUCLEOTIDE SEQUENCE [LARGE SCALE GENOMIC DNA]</scope>
    <source>
        <strain evidence="8">LVBAO_FW01</strain>
        <tissue evidence="8">Leaves</tissue>
    </source>
</reference>
<feature type="region of interest" description="Disordered" evidence="6">
    <location>
        <begin position="267"/>
        <end position="320"/>
    </location>
</feature>
<keyword evidence="4" id="KW-0493">Microtubule</keyword>
<evidence type="ECO:0000256" key="6">
    <source>
        <dbReference type="SAM" id="MobiDB-lite"/>
    </source>
</evidence>
<keyword evidence="3" id="KW-0963">Cytoplasm</keyword>
<keyword evidence="5" id="KW-0206">Cytoskeleton</keyword>
<feature type="domain" description="TPX2 C-terminal" evidence="7">
    <location>
        <begin position="295"/>
        <end position="360"/>
    </location>
</feature>
<name>A0AAN9LQR6_CANGL</name>
<feature type="compositionally biased region" description="Polar residues" evidence="6">
    <location>
        <begin position="267"/>
        <end position="276"/>
    </location>
</feature>
<evidence type="ECO:0000256" key="2">
    <source>
        <dbReference type="ARBA" id="ARBA00005885"/>
    </source>
</evidence>
<sequence length="432" mass="48649">MSESLAWEKWSTFSHNRYVEEAERFTQPGSVAQKKAFFEAHYKKLAAEREAALLEQANSASQAQQEHEAVVDNINTQNSQMTSPKSKLVDHEENADLNMETSLPESNKAEGAKLKTDHQAFQDVDKHRELSEKVSGTPEMETPKLKDILQSRGKKKSPVSPFKLLQVIGTSKFNSTPVKSNASILSNGDDIATPMSNKPALNSAGEERSTARSLHKSHNFTFIKEINRLTTSVMRIFESSRVGASSSKTSKDSSTPLRTTTKVCQNELQNHSSFTPLTEAKRSKRPSPIISSYPLRTEERVSSRKKKLEKASNASEEQNVKLQTKFKEKAEIKIRKLREGFCFKARSPPDFYKEKEAPKRETKQDPLTLPELPKERRRLISVVERKSSLPPPRRPFQGKNCGTLTLSLTSNSQMITTHENTSPNIQHGIRIT</sequence>
<dbReference type="InterPro" id="IPR027329">
    <property type="entry name" value="TPX2_C"/>
</dbReference>